<dbReference type="AlphaFoldDB" id="A0A174E7Y8"/>
<name>A0A174E7Y8_9FIRM</name>
<dbReference type="EMBL" id="CYZU01000014">
    <property type="protein sequence ID" value="CUO32616.1"/>
    <property type="molecule type" value="Genomic_DNA"/>
</dbReference>
<protein>
    <submittedName>
        <fullName evidence="2">Uncharacterized protein</fullName>
    </submittedName>
</protein>
<evidence type="ECO:0000256" key="1">
    <source>
        <dbReference type="SAM" id="Phobius"/>
    </source>
</evidence>
<evidence type="ECO:0000313" key="3">
    <source>
        <dbReference type="Proteomes" id="UP000095544"/>
    </source>
</evidence>
<evidence type="ECO:0000313" key="2">
    <source>
        <dbReference type="EMBL" id="CUO32616.1"/>
    </source>
</evidence>
<gene>
    <name evidence="2" type="ORF">ERS852491_01883</name>
</gene>
<organism evidence="2 3">
    <name type="scientific">Faecalicatena contorta</name>
    <dbReference type="NCBI Taxonomy" id="39482"/>
    <lineage>
        <taxon>Bacteria</taxon>
        <taxon>Bacillati</taxon>
        <taxon>Bacillota</taxon>
        <taxon>Clostridia</taxon>
        <taxon>Lachnospirales</taxon>
        <taxon>Lachnospiraceae</taxon>
        <taxon>Faecalicatena</taxon>
    </lineage>
</organism>
<proteinExistence type="predicted"/>
<keyword evidence="1" id="KW-1133">Transmembrane helix</keyword>
<keyword evidence="1" id="KW-0472">Membrane</keyword>
<dbReference type="GeneID" id="93335030"/>
<keyword evidence="1" id="KW-0812">Transmembrane</keyword>
<feature type="transmembrane region" description="Helical" evidence="1">
    <location>
        <begin position="7"/>
        <end position="25"/>
    </location>
</feature>
<accession>A0A174E7Y8</accession>
<dbReference type="RefSeq" id="WP_167702491.1">
    <property type="nucleotide sequence ID" value="NZ_BAAACT010000053.1"/>
</dbReference>
<reference evidence="2 3" key="1">
    <citation type="submission" date="2015-09" db="EMBL/GenBank/DDBJ databases">
        <authorList>
            <consortium name="Pathogen Informatics"/>
        </authorList>
    </citation>
    <scope>NUCLEOTIDE SEQUENCE [LARGE SCALE GENOMIC DNA]</scope>
    <source>
        <strain evidence="2 3">2789STDY5834876</strain>
    </source>
</reference>
<dbReference type="STRING" id="39482.ERS852491_01883"/>
<sequence length="55" mass="5578">MKTFMEEYGVIVVAAIVIMIIVVAATPLGNSIKLGITAAVEKLTTALGTTASVVG</sequence>
<dbReference type="Proteomes" id="UP000095544">
    <property type="component" value="Unassembled WGS sequence"/>
</dbReference>